<keyword evidence="7" id="KW-0509">mRNA transport</keyword>
<sequence length="677" mass="74227">MAAGQQSRSLIGRRRRVGEDEDEESVNADADTQSETSVISGAEPDAGGASNASDPGASTSKYDDDMASARSNGAHMRTPASKPASKSVDSSPQKHTTLDISTGPTFTSTPDTQVMLNGVAPSPSSTQDESVPFDDLNAESDPKPLAQKTENLADRRRREQDEYRQKREADPTFIPSRGNFFMHDPRGPDQRGFGVMGRGRGRGRGFIGGPFAPTGFAQEPRVPDVQWRHDLHETVNQPDYRPTPRPVPTGRMPQFQHIPAAAARALPINDYRPVSFSATKVLGKVKVRVLLPGNETAIGPILAPYRQHTRLPDHRPPLRRDKPVRVSLPDRPPRYIFPSQERSFIFIPRAMRPNQQGYGRSRSGLGTSSRRTSAYGGSVYSPSIAAMSRRSSIARDAAREHMFSPVGSVSARMPPPAGRPVVRLPQGISHPPSVGSPVGSIVQQIVQPFPLPQTPRIEHYRDAATMHQPRPQKAISVSGIDSPAALSMHAPVQQEQQPFENQLPHHAAQGSFGSSVLPDSQPPPYYPYQHQTGTPLSHIPERAIHAQPFQPPSQGYAQPYYGQYTAQQPYYYPQMPVFVPQASQSSQQNQQAEQHDTARQPGMMTQVESNGMFYYVDPSQMANYQQPVGYSGQEPYLQTPNYAVPGMGGMMTPSPEGAAWGYYPQTAGAVYYPQGQQ</sequence>
<evidence type="ECO:0000256" key="4">
    <source>
        <dbReference type="ARBA" id="ARBA00022448"/>
    </source>
</evidence>
<feature type="compositionally biased region" description="Basic and acidic residues" evidence="13">
    <location>
        <begin position="310"/>
        <end position="324"/>
    </location>
</feature>
<feature type="region of interest" description="Disordered" evidence="13">
    <location>
        <begin position="1"/>
        <end position="190"/>
    </location>
</feature>
<feature type="region of interest" description="Disordered" evidence="13">
    <location>
        <begin position="581"/>
        <end position="600"/>
    </location>
</feature>
<dbReference type="Proteomes" id="UP000243797">
    <property type="component" value="Unassembled WGS sequence"/>
</dbReference>
<dbReference type="SMART" id="SM01044">
    <property type="entry name" value="Btz"/>
    <property type="match status" value="1"/>
</dbReference>
<dbReference type="GO" id="GO:0035145">
    <property type="term" value="C:exon-exon junction complex"/>
    <property type="evidence" value="ECO:0007669"/>
    <property type="project" value="InterPro"/>
</dbReference>
<evidence type="ECO:0000256" key="9">
    <source>
        <dbReference type="ARBA" id="ARBA00022884"/>
    </source>
</evidence>
<evidence type="ECO:0000256" key="12">
    <source>
        <dbReference type="ARBA" id="ARBA00023242"/>
    </source>
</evidence>
<evidence type="ECO:0000256" key="1">
    <source>
        <dbReference type="ARBA" id="ARBA00004123"/>
    </source>
</evidence>
<comment type="similarity">
    <text evidence="3">Belongs to the CASC3 family.</text>
</comment>
<evidence type="ECO:0000313" key="16">
    <source>
        <dbReference type="Proteomes" id="UP000243797"/>
    </source>
</evidence>
<feature type="compositionally biased region" description="Polar residues" evidence="13">
    <location>
        <begin position="50"/>
        <end position="60"/>
    </location>
</feature>
<reference evidence="15 16" key="1">
    <citation type="submission" date="2017-06" db="EMBL/GenBank/DDBJ databases">
        <title>Draft genome sequence of a variant of Elsinoe murrayae.</title>
        <authorList>
            <person name="Cheng Q."/>
        </authorList>
    </citation>
    <scope>NUCLEOTIDE SEQUENCE [LARGE SCALE GENOMIC DNA]</scope>
    <source>
        <strain evidence="15 16">CQ-2017a</strain>
    </source>
</reference>
<dbReference type="AlphaFoldDB" id="A0A2K1QZ86"/>
<evidence type="ECO:0000256" key="7">
    <source>
        <dbReference type="ARBA" id="ARBA00022816"/>
    </source>
</evidence>
<organism evidence="15 16">
    <name type="scientific">Sphaceloma murrayae</name>
    <dbReference type="NCBI Taxonomy" id="2082308"/>
    <lineage>
        <taxon>Eukaryota</taxon>
        <taxon>Fungi</taxon>
        <taxon>Dikarya</taxon>
        <taxon>Ascomycota</taxon>
        <taxon>Pezizomycotina</taxon>
        <taxon>Dothideomycetes</taxon>
        <taxon>Dothideomycetidae</taxon>
        <taxon>Myriangiales</taxon>
        <taxon>Elsinoaceae</taxon>
        <taxon>Sphaceloma</taxon>
    </lineage>
</organism>
<feature type="domain" description="Btz" evidence="14">
    <location>
        <begin position="126"/>
        <end position="260"/>
    </location>
</feature>
<keyword evidence="4" id="KW-0813">Transport</keyword>
<name>A0A2K1QZ86_9PEZI</name>
<comment type="subcellular location">
    <subcellularLocation>
        <location evidence="2">Cytoplasm</location>
    </subcellularLocation>
    <subcellularLocation>
        <location evidence="1">Nucleus</location>
    </subcellularLocation>
</comment>
<evidence type="ECO:0000256" key="6">
    <source>
        <dbReference type="ARBA" id="ARBA00022664"/>
    </source>
</evidence>
<feature type="region of interest" description="Disordered" evidence="13">
    <location>
        <begin position="308"/>
        <end position="333"/>
    </location>
</feature>
<feature type="compositionally biased region" description="Polar residues" evidence="13">
    <location>
        <begin position="87"/>
        <end position="115"/>
    </location>
</feature>
<dbReference type="OrthoDB" id="5413466at2759"/>
<keyword evidence="9" id="KW-0694">RNA-binding</keyword>
<dbReference type="GO" id="GO:0006417">
    <property type="term" value="P:regulation of translation"/>
    <property type="evidence" value="ECO:0007669"/>
    <property type="project" value="UniProtKB-KW"/>
</dbReference>
<evidence type="ECO:0000256" key="13">
    <source>
        <dbReference type="SAM" id="MobiDB-lite"/>
    </source>
</evidence>
<protein>
    <recommendedName>
        <fullName evidence="14">Btz domain-containing protein</fullName>
    </recommendedName>
</protein>
<feature type="region of interest" description="Disordered" evidence="13">
    <location>
        <begin position="353"/>
        <end position="373"/>
    </location>
</feature>
<evidence type="ECO:0000256" key="11">
    <source>
        <dbReference type="ARBA" id="ARBA00023187"/>
    </source>
</evidence>
<feature type="compositionally biased region" description="Polar residues" evidence="13">
    <location>
        <begin position="30"/>
        <end position="39"/>
    </location>
</feature>
<evidence type="ECO:0000313" key="15">
    <source>
        <dbReference type="EMBL" id="PNS20362.1"/>
    </source>
</evidence>
<dbReference type="GO" id="GO:0006397">
    <property type="term" value="P:mRNA processing"/>
    <property type="evidence" value="ECO:0007669"/>
    <property type="project" value="UniProtKB-KW"/>
</dbReference>
<dbReference type="InParanoid" id="A0A2K1QZ86"/>
<gene>
    <name evidence="15" type="ORF">CAC42_5812</name>
</gene>
<keyword evidence="10" id="KW-0866">Nonsense-mediated mRNA decay</keyword>
<comment type="caution">
    <text evidence="15">The sequence shown here is derived from an EMBL/GenBank/DDBJ whole genome shotgun (WGS) entry which is preliminary data.</text>
</comment>
<feature type="compositionally biased region" description="Low complexity" evidence="13">
    <location>
        <begin position="357"/>
        <end position="373"/>
    </location>
</feature>
<evidence type="ECO:0000256" key="3">
    <source>
        <dbReference type="ARBA" id="ARBA00009548"/>
    </source>
</evidence>
<evidence type="ECO:0000256" key="5">
    <source>
        <dbReference type="ARBA" id="ARBA00022490"/>
    </source>
</evidence>
<evidence type="ECO:0000259" key="14">
    <source>
        <dbReference type="SMART" id="SM01044"/>
    </source>
</evidence>
<keyword evidence="16" id="KW-1185">Reference proteome</keyword>
<dbReference type="GO" id="GO:0008380">
    <property type="term" value="P:RNA splicing"/>
    <property type="evidence" value="ECO:0007669"/>
    <property type="project" value="UniProtKB-KW"/>
</dbReference>
<feature type="compositionally biased region" description="Low complexity" evidence="13">
    <location>
        <begin position="581"/>
        <end position="592"/>
    </location>
</feature>
<dbReference type="GO" id="GO:0005737">
    <property type="term" value="C:cytoplasm"/>
    <property type="evidence" value="ECO:0007669"/>
    <property type="project" value="UniProtKB-SubCell"/>
</dbReference>
<feature type="compositionally biased region" description="Basic and acidic residues" evidence="13">
    <location>
        <begin position="151"/>
        <end position="170"/>
    </location>
</feature>
<dbReference type="EMBL" id="NKHZ01000025">
    <property type="protein sequence ID" value="PNS20362.1"/>
    <property type="molecule type" value="Genomic_DNA"/>
</dbReference>
<dbReference type="GO" id="GO:0000184">
    <property type="term" value="P:nuclear-transcribed mRNA catabolic process, nonsense-mediated decay"/>
    <property type="evidence" value="ECO:0007669"/>
    <property type="project" value="UniProtKB-KW"/>
</dbReference>
<keyword evidence="8" id="KW-0810">Translation regulation</keyword>
<keyword evidence="12" id="KW-0539">Nucleus</keyword>
<proteinExistence type="inferred from homology"/>
<feature type="region of interest" description="Disordered" evidence="13">
    <location>
        <begin position="505"/>
        <end position="535"/>
    </location>
</feature>
<dbReference type="STRING" id="2082308.A0A2K1QZ86"/>
<keyword evidence="6" id="KW-0507">mRNA processing</keyword>
<dbReference type="GO" id="GO:0051028">
    <property type="term" value="P:mRNA transport"/>
    <property type="evidence" value="ECO:0007669"/>
    <property type="project" value="UniProtKB-KW"/>
</dbReference>
<evidence type="ECO:0000256" key="10">
    <source>
        <dbReference type="ARBA" id="ARBA00023161"/>
    </source>
</evidence>
<accession>A0A2K1QZ86</accession>
<evidence type="ECO:0000256" key="2">
    <source>
        <dbReference type="ARBA" id="ARBA00004496"/>
    </source>
</evidence>
<dbReference type="InterPro" id="IPR018545">
    <property type="entry name" value="Btz_dom"/>
</dbReference>
<keyword evidence="5" id="KW-0963">Cytoplasm</keyword>
<dbReference type="GO" id="GO:0003729">
    <property type="term" value="F:mRNA binding"/>
    <property type="evidence" value="ECO:0007669"/>
    <property type="project" value="InterPro"/>
</dbReference>
<keyword evidence="11" id="KW-0508">mRNA splicing</keyword>
<dbReference type="Pfam" id="PF09405">
    <property type="entry name" value="Btz"/>
    <property type="match status" value="1"/>
</dbReference>
<evidence type="ECO:0000256" key="8">
    <source>
        <dbReference type="ARBA" id="ARBA00022845"/>
    </source>
</evidence>